<evidence type="ECO:0000313" key="2">
    <source>
        <dbReference type="Proteomes" id="UP001595607"/>
    </source>
</evidence>
<evidence type="ECO:0000313" key="1">
    <source>
        <dbReference type="EMBL" id="MFC3303583.1"/>
    </source>
</evidence>
<sequence length="84" mass="9644">MADFFHSIGTVTGKIDYQVAEDDMVVNRWTMSFEPNEQGEAMGMFAVKDVPIINVFRFNDEGKIVEIWNHRHDVDLPQPPPPPQ</sequence>
<gene>
    <name evidence="1" type="ORF">ACFONP_12670</name>
</gene>
<dbReference type="Gene3D" id="3.10.450.50">
    <property type="match status" value="1"/>
</dbReference>
<keyword evidence="2" id="KW-1185">Reference proteome</keyword>
<proteinExistence type="predicted"/>
<organism evidence="1 2">
    <name type="scientific">Parvularcula lutaonensis</name>
    <dbReference type="NCBI Taxonomy" id="491923"/>
    <lineage>
        <taxon>Bacteria</taxon>
        <taxon>Pseudomonadati</taxon>
        <taxon>Pseudomonadota</taxon>
        <taxon>Alphaproteobacteria</taxon>
        <taxon>Parvularculales</taxon>
        <taxon>Parvularculaceae</taxon>
        <taxon>Parvularcula</taxon>
    </lineage>
</organism>
<dbReference type="EMBL" id="JBHRVA010000003">
    <property type="protein sequence ID" value="MFC3303583.1"/>
    <property type="molecule type" value="Genomic_DNA"/>
</dbReference>
<dbReference type="RefSeq" id="WP_268249071.1">
    <property type="nucleotide sequence ID" value="NZ_BMXU01000002.1"/>
</dbReference>
<dbReference type="Proteomes" id="UP001595607">
    <property type="component" value="Unassembled WGS sequence"/>
</dbReference>
<dbReference type="InterPro" id="IPR032710">
    <property type="entry name" value="NTF2-like_dom_sf"/>
</dbReference>
<dbReference type="SUPFAM" id="SSF54427">
    <property type="entry name" value="NTF2-like"/>
    <property type="match status" value="1"/>
</dbReference>
<reference evidence="2" key="1">
    <citation type="journal article" date="2019" name="Int. J. Syst. Evol. Microbiol.">
        <title>The Global Catalogue of Microorganisms (GCM) 10K type strain sequencing project: providing services to taxonomists for standard genome sequencing and annotation.</title>
        <authorList>
            <consortium name="The Broad Institute Genomics Platform"/>
            <consortium name="The Broad Institute Genome Sequencing Center for Infectious Disease"/>
            <person name="Wu L."/>
            <person name="Ma J."/>
        </authorList>
    </citation>
    <scope>NUCLEOTIDE SEQUENCE [LARGE SCALE GENOMIC DNA]</scope>
    <source>
        <strain evidence="2">KCTC 22245</strain>
    </source>
</reference>
<accession>A0ABV7MDP6</accession>
<name>A0ABV7MDP6_9PROT</name>
<comment type="caution">
    <text evidence="1">The sequence shown here is derived from an EMBL/GenBank/DDBJ whole genome shotgun (WGS) entry which is preliminary data.</text>
</comment>
<protein>
    <submittedName>
        <fullName evidence="1">Nuclear transport factor 2 family protein</fullName>
    </submittedName>
</protein>